<evidence type="ECO:0000313" key="3">
    <source>
        <dbReference type="Proteomes" id="UP000784294"/>
    </source>
</evidence>
<name>A0A448WVP6_9PLAT</name>
<keyword evidence="3" id="KW-1185">Reference proteome</keyword>
<dbReference type="AlphaFoldDB" id="A0A448WVP6"/>
<feature type="region of interest" description="Disordered" evidence="1">
    <location>
        <begin position="36"/>
        <end position="59"/>
    </location>
</feature>
<gene>
    <name evidence="2" type="ORF">PXEA_LOCUS14814</name>
</gene>
<reference evidence="2" key="1">
    <citation type="submission" date="2018-11" db="EMBL/GenBank/DDBJ databases">
        <authorList>
            <consortium name="Pathogen Informatics"/>
        </authorList>
    </citation>
    <scope>NUCLEOTIDE SEQUENCE</scope>
</reference>
<accession>A0A448WVP6</accession>
<comment type="caution">
    <text evidence="2">The sequence shown here is derived from an EMBL/GenBank/DDBJ whole genome shotgun (WGS) entry which is preliminary data.</text>
</comment>
<organism evidence="2 3">
    <name type="scientific">Protopolystoma xenopodis</name>
    <dbReference type="NCBI Taxonomy" id="117903"/>
    <lineage>
        <taxon>Eukaryota</taxon>
        <taxon>Metazoa</taxon>
        <taxon>Spiralia</taxon>
        <taxon>Lophotrochozoa</taxon>
        <taxon>Platyhelminthes</taxon>
        <taxon>Monogenea</taxon>
        <taxon>Polyopisthocotylea</taxon>
        <taxon>Polystomatidea</taxon>
        <taxon>Polystomatidae</taxon>
        <taxon>Protopolystoma</taxon>
    </lineage>
</organism>
<evidence type="ECO:0000313" key="2">
    <source>
        <dbReference type="EMBL" id="VEL21374.1"/>
    </source>
</evidence>
<proteinExistence type="predicted"/>
<protein>
    <submittedName>
        <fullName evidence="2">Uncharacterized protein</fullName>
    </submittedName>
</protein>
<dbReference type="Proteomes" id="UP000784294">
    <property type="component" value="Unassembled WGS sequence"/>
</dbReference>
<dbReference type="EMBL" id="CAAALY010050946">
    <property type="protein sequence ID" value="VEL21374.1"/>
    <property type="molecule type" value="Genomic_DNA"/>
</dbReference>
<evidence type="ECO:0000256" key="1">
    <source>
        <dbReference type="SAM" id="MobiDB-lite"/>
    </source>
</evidence>
<sequence>MSANSRLGSSFSNLSVLPRVDRSAVCRGQASGLAGLEPGSFASLPTSRSRPPPANPITDCRIDPGVCELNGGIRVTPLMEDENELRSAQYTNREQVSRPGRARSWLARAAQAETPRMKAVKRKSAKRLERAERAEAKAGQIEQLRRDLERAGSERIEEVQLNGRAKLAEEELRFMRQRHNLKKGE</sequence>